<dbReference type="PANTHER" id="PTHR33121">
    <property type="entry name" value="CYCLIC DI-GMP PHOSPHODIESTERASE PDEF"/>
    <property type="match status" value="1"/>
</dbReference>
<feature type="domain" description="EAL" evidence="2">
    <location>
        <begin position="1"/>
        <end position="186"/>
    </location>
</feature>
<dbReference type="GO" id="GO:0071111">
    <property type="term" value="F:cyclic-guanylate-specific phosphodiesterase activity"/>
    <property type="evidence" value="ECO:0007669"/>
    <property type="project" value="InterPro"/>
</dbReference>
<comment type="caution">
    <text evidence="3">The sequence shown here is derived from an EMBL/GenBank/DDBJ whole genome shotgun (WGS) entry which is preliminary data.</text>
</comment>
<name>A0A2I9CZN5_9DEIO</name>
<evidence type="ECO:0000256" key="1">
    <source>
        <dbReference type="SAM" id="MobiDB-lite"/>
    </source>
</evidence>
<dbReference type="SUPFAM" id="SSF141868">
    <property type="entry name" value="EAL domain-like"/>
    <property type="match status" value="1"/>
</dbReference>
<keyword evidence="4" id="KW-1185">Reference proteome</keyword>
<dbReference type="PANTHER" id="PTHR33121:SF70">
    <property type="entry name" value="SIGNALING PROTEIN YKOW"/>
    <property type="match status" value="1"/>
</dbReference>
<dbReference type="Gene3D" id="3.20.20.450">
    <property type="entry name" value="EAL domain"/>
    <property type="match status" value="1"/>
</dbReference>
<evidence type="ECO:0000259" key="2">
    <source>
        <dbReference type="PROSITE" id="PS50883"/>
    </source>
</evidence>
<feature type="compositionally biased region" description="Low complexity" evidence="1">
    <location>
        <begin position="191"/>
        <end position="203"/>
    </location>
</feature>
<protein>
    <submittedName>
        <fullName evidence="3">Sensory box/GGDEF family protein</fullName>
    </submittedName>
</protein>
<proteinExistence type="predicted"/>
<dbReference type="AlphaFoldDB" id="A0A2I9CZN5"/>
<organism evidence="3 4">
    <name type="scientific">Deinococcus aerius</name>
    <dbReference type="NCBI Taxonomy" id="200253"/>
    <lineage>
        <taxon>Bacteria</taxon>
        <taxon>Thermotogati</taxon>
        <taxon>Deinococcota</taxon>
        <taxon>Deinococci</taxon>
        <taxon>Deinococcales</taxon>
        <taxon>Deinococcaceae</taxon>
        <taxon>Deinococcus</taxon>
    </lineage>
</organism>
<evidence type="ECO:0000313" key="4">
    <source>
        <dbReference type="Proteomes" id="UP000236569"/>
    </source>
</evidence>
<dbReference type="OrthoDB" id="9796457at2"/>
<dbReference type="SMART" id="SM00052">
    <property type="entry name" value="EAL"/>
    <property type="match status" value="1"/>
</dbReference>
<accession>A0A2I9CZN5</accession>
<dbReference type="InterPro" id="IPR035919">
    <property type="entry name" value="EAL_sf"/>
</dbReference>
<dbReference type="PROSITE" id="PS50883">
    <property type="entry name" value="EAL"/>
    <property type="match status" value="1"/>
</dbReference>
<dbReference type="InterPro" id="IPR001633">
    <property type="entry name" value="EAL_dom"/>
</dbReference>
<feature type="region of interest" description="Disordered" evidence="1">
    <location>
        <begin position="187"/>
        <end position="228"/>
    </location>
</feature>
<dbReference type="CDD" id="cd01948">
    <property type="entry name" value="EAL"/>
    <property type="match status" value="1"/>
</dbReference>
<sequence>MLRGACAQVLAWRRPGGVPPELCVHFSGRHFAAPDVYTSLAGVLGDLGFDPRALRLEITEGVLLEHSQTIGETLARIRELGVGLSLDDFGTGYSSLGDLQFYPVDTPKIDRSFVHRMTGNGESTELVRTIIQMAKNLRLRVVAEGASRPRPSMSGSAISAATTHRATCSPGPWPRGTFRPTWPASVPCAASPGNSRGPGRSSPPLHPARHPCLGESPHLAQGGRRGEE</sequence>
<evidence type="ECO:0000313" key="3">
    <source>
        <dbReference type="EMBL" id="GBF07704.1"/>
    </source>
</evidence>
<dbReference type="Proteomes" id="UP000236569">
    <property type="component" value="Unassembled WGS sequence"/>
</dbReference>
<dbReference type="RefSeq" id="WP_103131001.1">
    <property type="nucleotide sequence ID" value="NZ_BFAG01000016.1"/>
</dbReference>
<dbReference type="Pfam" id="PF00563">
    <property type="entry name" value="EAL"/>
    <property type="match status" value="1"/>
</dbReference>
<dbReference type="EMBL" id="BFAG01000016">
    <property type="protein sequence ID" value="GBF07704.1"/>
    <property type="molecule type" value="Genomic_DNA"/>
</dbReference>
<dbReference type="InterPro" id="IPR050706">
    <property type="entry name" value="Cyclic-di-GMP_PDE-like"/>
</dbReference>
<reference evidence="4" key="1">
    <citation type="submission" date="2018-01" db="EMBL/GenBank/DDBJ databases">
        <title>Draft Genome Sequence of the Radioresistant Bacterium Deinococcus aerius TR0125, Isolated from the Higher Atmosphere above Japan.</title>
        <authorList>
            <person name="Satoh K."/>
            <person name="Arai H."/>
            <person name="Sanzen T."/>
            <person name="Kawaguchi Y."/>
            <person name="Hayashi H."/>
            <person name="Yokobori S."/>
            <person name="Yamagishi A."/>
            <person name="Oono Y."/>
            <person name="Narumi I."/>
        </authorList>
    </citation>
    <scope>NUCLEOTIDE SEQUENCE [LARGE SCALE GENOMIC DNA]</scope>
    <source>
        <strain evidence="4">TR0125</strain>
    </source>
</reference>
<gene>
    <name evidence="3" type="ORF">DAERI_160082</name>
</gene>